<reference evidence="1 2" key="1">
    <citation type="submission" date="2016-11" db="EMBL/GenBank/DDBJ databases">
        <authorList>
            <person name="Jaros S."/>
            <person name="Januszkiewicz K."/>
            <person name="Wedrychowicz H."/>
        </authorList>
    </citation>
    <scope>NUCLEOTIDE SEQUENCE [LARGE SCALE GENOMIC DNA]</scope>
    <source>
        <strain evidence="1 2">DSM 22153</strain>
    </source>
</reference>
<protein>
    <submittedName>
        <fullName evidence="1">2-dehydro-3-deoxygalactonokinase</fullName>
    </submittedName>
</protein>
<dbReference type="Gene3D" id="3.30.420.310">
    <property type="entry name" value="2-keto-3-deoxy-galactonokinase, C-terminal domain"/>
    <property type="match status" value="1"/>
</dbReference>
<organism evidence="1 2">
    <name type="scientific">Roseibium suaedae</name>
    <dbReference type="NCBI Taxonomy" id="735517"/>
    <lineage>
        <taxon>Bacteria</taxon>
        <taxon>Pseudomonadati</taxon>
        <taxon>Pseudomonadota</taxon>
        <taxon>Alphaproteobacteria</taxon>
        <taxon>Hyphomicrobiales</taxon>
        <taxon>Stappiaceae</taxon>
        <taxon>Roseibium</taxon>
    </lineage>
</organism>
<gene>
    <name evidence="1" type="ORF">SAMN05444272_1568</name>
</gene>
<dbReference type="RefSeq" id="WP_073011489.1">
    <property type="nucleotide sequence ID" value="NZ_FRBW01000002.1"/>
</dbReference>
<name>A0A1M7FCD6_9HYPH</name>
<dbReference type="InterPro" id="IPR007729">
    <property type="entry name" value="DGOK"/>
</dbReference>
<sequence length="310" mass="32692">MSKSANETGQAAAWFAVDWGTSHLRVWAMDAEDRVLTQIHSDKGMAGMAPDAYAPELLALAEPWLPSSGSVDAVICGMAGSRQGWIEAPYLEVPVAPSSSGMVRAETGDQRLKAQIVPGLCQKTPADVMRGEETQIAGYLRKNPGFDGYLCLPGTHSKWVNVSGGKVQSFVTVMTGEIFALLGKTSVLRHSVAESGWNEAEFEKGVRQSLDQPDRFIASLFAIRAEGLLANLGGEAARARLSGMIIGAELAASRSAWSDRPVVVIGEGALISIYQAALTVAGASAEAFSGDEATLSGLCAAYHFMKGTPS</sequence>
<proteinExistence type="predicted"/>
<keyword evidence="1" id="KW-0418">Kinase</keyword>
<dbReference type="Proteomes" id="UP000186002">
    <property type="component" value="Unassembled WGS sequence"/>
</dbReference>
<dbReference type="STRING" id="735517.SAMN05444272_1568"/>
<dbReference type="Pfam" id="PF05035">
    <property type="entry name" value="DGOK"/>
    <property type="match status" value="1"/>
</dbReference>
<keyword evidence="2" id="KW-1185">Reference proteome</keyword>
<dbReference type="EMBL" id="FRBW01000002">
    <property type="protein sequence ID" value="SHM01660.1"/>
    <property type="molecule type" value="Genomic_DNA"/>
</dbReference>
<dbReference type="OrthoDB" id="256574at2"/>
<dbReference type="Gene3D" id="3.30.420.300">
    <property type="entry name" value="2-keto-3-deoxy-galactonokinase, substrate binding domain"/>
    <property type="match status" value="1"/>
</dbReference>
<evidence type="ECO:0000313" key="2">
    <source>
        <dbReference type="Proteomes" id="UP000186002"/>
    </source>
</evidence>
<evidence type="ECO:0000313" key="1">
    <source>
        <dbReference type="EMBL" id="SHM01660.1"/>
    </source>
</evidence>
<keyword evidence="1" id="KW-0808">Transferase</keyword>
<dbReference type="GO" id="GO:0034194">
    <property type="term" value="P:D-galactonate catabolic process"/>
    <property type="evidence" value="ECO:0007669"/>
    <property type="project" value="InterPro"/>
</dbReference>
<dbReference type="AlphaFoldDB" id="A0A1M7FCD6"/>
<dbReference type="InterPro" id="IPR042258">
    <property type="entry name" value="DGOK_N"/>
</dbReference>
<accession>A0A1M7FCD6</accession>
<dbReference type="InterPro" id="IPR042257">
    <property type="entry name" value="DGOK_C"/>
</dbReference>
<dbReference type="GO" id="GO:0008671">
    <property type="term" value="F:2-dehydro-3-deoxygalactonokinase activity"/>
    <property type="evidence" value="ECO:0007669"/>
    <property type="project" value="InterPro"/>
</dbReference>